<feature type="compositionally biased region" description="Polar residues" evidence="1">
    <location>
        <begin position="42"/>
        <end position="67"/>
    </location>
</feature>
<accession>A0A1I8NJN2</accession>
<protein>
    <recommendedName>
        <fullName evidence="3">Retrotransposon gag domain-containing protein</fullName>
    </recommendedName>
</protein>
<dbReference type="EnsemblMetazoa" id="MDOA016247-RA">
    <property type="protein sequence ID" value="MDOA016247-PA"/>
    <property type="gene ID" value="MDOA016247"/>
</dbReference>
<evidence type="ECO:0000313" key="2">
    <source>
        <dbReference type="EnsemblMetazoa" id="MDOA016247-PA"/>
    </source>
</evidence>
<feature type="compositionally biased region" description="Low complexity" evidence="1">
    <location>
        <begin position="26"/>
        <end position="41"/>
    </location>
</feature>
<dbReference type="VEuPathDB" id="VectorBase:MDOMA2_019584"/>
<gene>
    <name evidence="2" type="primary">105262309</name>
</gene>
<evidence type="ECO:0008006" key="3">
    <source>
        <dbReference type="Google" id="ProtNLM"/>
    </source>
</evidence>
<feature type="compositionally biased region" description="Polar residues" evidence="1">
    <location>
        <begin position="7"/>
        <end position="25"/>
    </location>
</feature>
<evidence type="ECO:0000256" key="1">
    <source>
        <dbReference type="SAM" id="MobiDB-lite"/>
    </source>
</evidence>
<name>A0A1I8NJN2_MUSDO</name>
<organism evidence="2">
    <name type="scientific">Musca domestica</name>
    <name type="common">House fly</name>
    <dbReference type="NCBI Taxonomy" id="7370"/>
    <lineage>
        <taxon>Eukaryota</taxon>
        <taxon>Metazoa</taxon>
        <taxon>Ecdysozoa</taxon>
        <taxon>Arthropoda</taxon>
        <taxon>Hexapoda</taxon>
        <taxon>Insecta</taxon>
        <taxon>Pterygota</taxon>
        <taxon>Neoptera</taxon>
        <taxon>Endopterygota</taxon>
        <taxon>Diptera</taxon>
        <taxon>Brachycera</taxon>
        <taxon>Muscomorpha</taxon>
        <taxon>Muscoidea</taxon>
        <taxon>Muscidae</taxon>
        <taxon>Musca</taxon>
    </lineage>
</organism>
<reference evidence="2" key="1">
    <citation type="submission" date="2020-05" db="UniProtKB">
        <authorList>
            <consortium name="EnsemblMetazoa"/>
        </authorList>
    </citation>
    <scope>IDENTIFICATION</scope>
    <source>
        <strain evidence="2">Aabys</strain>
    </source>
</reference>
<sequence>MIRRSPRNTPNTSGKNHASPSNGDLSNPPRRSPRTTTNTSNVAPSSQFSAPIRSNSDSNSAQNVDVAQNPGNDIPLLLEGYVSTWWQGVQHEAKKFYMAIDFLRKAFSPPKPDWRIFAEITQDKQKILESTDSFICRKRRLFAQLSDRLSEKTMINIIFSQLNVFIREKLSRDDVKTFQDLLHKARDIEMF</sequence>
<feature type="region of interest" description="Disordered" evidence="1">
    <location>
        <begin position="1"/>
        <end position="67"/>
    </location>
</feature>
<proteinExistence type="predicted"/>
<dbReference type="AlphaFoldDB" id="A0A1I8NJN2"/>
<dbReference type="VEuPathDB" id="VectorBase:MDOA016247"/>